<dbReference type="RefSeq" id="WP_208430051.1">
    <property type="nucleotide sequence ID" value="NZ_JAEPRJ010000001.1"/>
</dbReference>
<accession>A0ABS1J3B5</accession>
<evidence type="ECO:0000313" key="2">
    <source>
        <dbReference type="Proteomes" id="UP000604730"/>
    </source>
</evidence>
<proteinExistence type="predicted"/>
<keyword evidence="2" id="KW-1185">Reference proteome</keyword>
<gene>
    <name evidence="1" type="ORF">JJN12_12840</name>
</gene>
<reference evidence="1 2" key="1">
    <citation type="submission" date="2021-01" db="EMBL/GenBank/DDBJ databases">
        <title>Isolation and description of Catonella massiliensis sp. nov., a novel Catonella species, isolated from a stable periodontitis subject.</title>
        <authorList>
            <person name="Antezack A."/>
            <person name="Boxberger M."/>
            <person name="La Scola B."/>
            <person name="Monnet-Corti V."/>
        </authorList>
    </citation>
    <scope>NUCLEOTIDE SEQUENCE [LARGE SCALE GENOMIC DNA]</scope>
    <source>
        <strain evidence="1 2">Marseille-Q4567</strain>
    </source>
</reference>
<dbReference type="Proteomes" id="UP000604730">
    <property type="component" value="Unassembled WGS sequence"/>
</dbReference>
<sequence length="98" mass="11388">MDKLPNDVIEIVEKCGDFDELSEEDREYIVVQIDELYEGFFEDLFVTDMAIVDEPEGKHQGYGQYCNQHSVGWTGDSFEGTYYFPTEDGRYLAIEYSC</sequence>
<evidence type="ECO:0000313" key="1">
    <source>
        <dbReference type="EMBL" id="MBK5898647.1"/>
    </source>
</evidence>
<protein>
    <submittedName>
        <fullName evidence="1">Uncharacterized protein</fullName>
    </submittedName>
</protein>
<dbReference type="EMBL" id="JAEPRJ010000001">
    <property type="protein sequence ID" value="MBK5898647.1"/>
    <property type="molecule type" value="Genomic_DNA"/>
</dbReference>
<organism evidence="1 2">
    <name type="scientific">Catonella massiliensis</name>
    <dbReference type="NCBI Taxonomy" id="2799636"/>
    <lineage>
        <taxon>Bacteria</taxon>
        <taxon>Bacillati</taxon>
        <taxon>Bacillota</taxon>
        <taxon>Clostridia</taxon>
        <taxon>Lachnospirales</taxon>
        <taxon>Lachnospiraceae</taxon>
        <taxon>Catonella</taxon>
    </lineage>
</organism>
<comment type="caution">
    <text evidence="1">The sequence shown here is derived from an EMBL/GenBank/DDBJ whole genome shotgun (WGS) entry which is preliminary data.</text>
</comment>
<name>A0ABS1J3B5_9FIRM</name>